<organism evidence="1 2">
    <name type="scientific">Maritimibacter fusiformis</name>
    <dbReference type="NCBI Taxonomy" id="2603819"/>
    <lineage>
        <taxon>Bacteria</taxon>
        <taxon>Pseudomonadati</taxon>
        <taxon>Pseudomonadota</taxon>
        <taxon>Alphaproteobacteria</taxon>
        <taxon>Rhodobacterales</taxon>
        <taxon>Roseobacteraceae</taxon>
        <taxon>Maritimibacter</taxon>
    </lineage>
</organism>
<dbReference type="PANTHER" id="PTHR43431:SF1">
    <property type="entry name" value="OS08G0476300 PROTEIN"/>
    <property type="match status" value="1"/>
</dbReference>
<proteinExistence type="predicted"/>
<dbReference type="RefSeq" id="WP_148376274.1">
    <property type="nucleotide sequence ID" value="NZ_VSIY01000003.1"/>
</dbReference>
<dbReference type="Gene3D" id="3.40.50.720">
    <property type="entry name" value="NAD(P)-binding Rossmann-like Domain"/>
    <property type="match status" value="1"/>
</dbReference>
<protein>
    <submittedName>
        <fullName evidence="1">SDR family NAD(P)-dependent oxidoreductase</fullName>
    </submittedName>
</protein>
<gene>
    <name evidence="1" type="ORF">FVF75_03115</name>
</gene>
<keyword evidence="2" id="KW-1185">Reference proteome</keyword>
<evidence type="ECO:0000313" key="1">
    <source>
        <dbReference type="EMBL" id="TYB83184.1"/>
    </source>
</evidence>
<evidence type="ECO:0000313" key="2">
    <source>
        <dbReference type="Proteomes" id="UP000322080"/>
    </source>
</evidence>
<reference evidence="1 2" key="1">
    <citation type="submission" date="2019-08" db="EMBL/GenBank/DDBJ databases">
        <title>Identification of a novel species of the genus Boseongicola.</title>
        <authorList>
            <person name="Zhang X.-Q."/>
        </authorList>
    </citation>
    <scope>NUCLEOTIDE SEQUENCE [LARGE SCALE GENOMIC DNA]</scope>
    <source>
        <strain evidence="1 2">HY14</strain>
    </source>
</reference>
<name>A0A5D0RRH1_9RHOB</name>
<accession>A0A5D0RRH1</accession>
<dbReference type="EMBL" id="VSIY01000003">
    <property type="protein sequence ID" value="TYB83184.1"/>
    <property type="molecule type" value="Genomic_DNA"/>
</dbReference>
<dbReference type="InterPro" id="IPR002347">
    <property type="entry name" value="SDR_fam"/>
</dbReference>
<dbReference type="Pfam" id="PF00106">
    <property type="entry name" value="adh_short"/>
    <property type="match status" value="1"/>
</dbReference>
<dbReference type="Proteomes" id="UP000322080">
    <property type="component" value="Unassembled WGS sequence"/>
</dbReference>
<comment type="caution">
    <text evidence="1">The sequence shown here is derived from an EMBL/GenBank/DDBJ whole genome shotgun (WGS) entry which is preliminary data.</text>
</comment>
<dbReference type="PANTHER" id="PTHR43431">
    <property type="entry name" value="OXIDOREDUCTASE, SHORT CHAIN DEHYDROGENASE/REDUCTASE FAMILY (AFU_ORTHOLOGUE AFUA_5G14000)"/>
    <property type="match status" value="1"/>
</dbReference>
<dbReference type="SUPFAM" id="SSF51735">
    <property type="entry name" value="NAD(P)-binding Rossmann-fold domains"/>
    <property type="match status" value="1"/>
</dbReference>
<dbReference type="PRINTS" id="PR00081">
    <property type="entry name" value="GDHRDH"/>
</dbReference>
<dbReference type="AlphaFoldDB" id="A0A5D0RRH1"/>
<dbReference type="InterPro" id="IPR036291">
    <property type="entry name" value="NAD(P)-bd_dom_sf"/>
</dbReference>
<sequence>MPGAAIVIGAGPGLGLSLIRRFAREGLSVGFVARRAEAVAGYQRALDAEGLDTLGLVADAADPESLRAALDELQSRHGAPKLAVYNAAIIEPSRFVTPSGIDEARYADAPGWRARGEPMDEDALVESFRANVAGALTLARHVTPDMIARRRGTLILTGGVLAFGPWIEWAGVSLGKAALRSLGHSLALELAPKGVQVATVAIHGTMARGTPYDPDLVAGAYWEIHRRPAPDWTPDVHFKADEADGADPDR</sequence>